<dbReference type="EMBL" id="JACCHT010000002">
    <property type="protein sequence ID" value="NYT28382.1"/>
    <property type="molecule type" value="Genomic_DNA"/>
</dbReference>
<dbReference type="Gene3D" id="3.40.50.1820">
    <property type="entry name" value="alpha/beta hydrolase"/>
    <property type="match status" value="1"/>
</dbReference>
<protein>
    <submittedName>
        <fullName evidence="1">DUF3530 family protein</fullName>
    </submittedName>
</protein>
<comment type="caution">
    <text evidence="1">The sequence shown here is derived from an EMBL/GenBank/DDBJ whole genome shotgun (WGS) entry which is preliminary data.</text>
</comment>
<dbReference type="Proteomes" id="UP000568751">
    <property type="component" value="Unassembled WGS sequence"/>
</dbReference>
<gene>
    <name evidence="1" type="ORF">H0A76_11260</name>
</gene>
<proteinExistence type="predicted"/>
<name>A0A853F407_9GAMM</name>
<reference evidence="1 2" key="1">
    <citation type="submission" date="2020-05" db="EMBL/GenBank/DDBJ databases">
        <title>Horizontal transmission and recombination maintain forever young bacterial symbiont genomes.</title>
        <authorList>
            <person name="Russell S.L."/>
            <person name="Pepper-Tunick E."/>
            <person name="Svedberg J."/>
            <person name="Byrne A."/>
            <person name="Ruelas Castillo J."/>
            <person name="Vollmers C."/>
            <person name="Beinart R.A."/>
            <person name="Corbett-Detig R."/>
        </authorList>
    </citation>
    <scope>NUCLEOTIDE SEQUENCE [LARGE SCALE GENOMIC DNA]</scope>
    <source>
        <strain evidence="1">455</strain>
    </source>
</reference>
<evidence type="ECO:0000313" key="2">
    <source>
        <dbReference type="Proteomes" id="UP000568751"/>
    </source>
</evidence>
<dbReference type="AlphaFoldDB" id="A0A853F407"/>
<dbReference type="SUPFAM" id="SSF53474">
    <property type="entry name" value="alpha/beta-Hydrolases"/>
    <property type="match status" value="1"/>
</dbReference>
<sequence>MRVALSEKGWHTLSIQMPVLANDKKITEYLFLLTQADKRIKVAINYLQQQSLDADAIVSHSLGSVMSAHYLDNQQHSLKYFVAIGMPDLAVKYLANIRIPMLDLYGTDDIKPVLDSVNERLQASSNNKNYIQKKVNADHFFNDKDELLINEVSTWLK</sequence>
<evidence type="ECO:0000313" key="1">
    <source>
        <dbReference type="EMBL" id="NYT28382.1"/>
    </source>
</evidence>
<dbReference type="InterPro" id="IPR029058">
    <property type="entry name" value="AB_hydrolase_fold"/>
</dbReference>
<accession>A0A853F407</accession>
<organism evidence="1 2">
    <name type="scientific">Candidatus Thiodubiliella endoseptemdiera</name>
    <dbReference type="NCBI Taxonomy" id="2738886"/>
    <lineage>
        <taxon>Bacteria</taxon>
        <taxon>Pseudomonadati</taxon>
        <taxon>Pseudomonadota</taxon>
        <taxon>Gammaproteobacteria</taxon>
        <taxon>Candidatus Pseudothioglobaceae</taxon>
        <taxon>Candidatus Thiodubiliella</taxon>
    </lineage>
</organism>